<gene>
    <name evidence="2" type="ORF">HMPREF3195_01581</name>
</gene>
<organism evidence="2 3">
    <name type="scientific">Peptostreptococcus anaerobius</name>
    <dbReference type="NCBI Taxonomy" id="1261"/>
    <lineage>
        <taxon>Bacteria</taxon>
        <taxon>Bacillati</taxon>
        <taxon>Bacillota</taxon>
        <taxon>Clostridia</taxon>
        <taxon>Peptostreptococcales</taxon>
        <taxon>Peptostreptococcaceae</taxon>
        <taxon>Peptostreptococcus</taxon>
    </lineage>
</organism>
<dbReference type="Proteomes" id="UP000070326">
    <property type="component" value="Unassembled WGS sequence"/>
</dbReference>
<name>A0A135YN53_9FIRM</name>
<comment type="caution">
    <text evidence="2">The sequence shown here is derived from an EMBL/GenBank/DDBJ whole genome shotgun (WGS) entry which is preliminary data.</text>
</comment>
<evidence type="ECO:0000313" key="3">
    <source>
        <dbReference type="Proteomes" id="UP000070326"/>
    </source>
</evidence>
<protein>
    <submittedName>
        <fullName evidence="2">Uncharacterized protein</fullName>
    </submittedName>
</protein>
<dbReference type="PATRIC" id="fig|1261.5.peg.1586"/>
<accession>A0A135YN53</accession>
<evidence type="ECO:0000313" key="2">
    <source>
        <dbReference type="EMBL" id="KXI10839.1"/>
    </source>
</evidence>
<sequence length="108" mass="11974">MKKVLRSLVAVAFVFTLLVSAFGINSSYADSYDVQDVKVRIYKYGTYGTSGEKTSMAQKAIIDNGTVITKEGENYFLTIPVKPFYVGPIKGEFKVLNINGVEAENNYK</sequence>
<dbReference type="EMBL" id="LSQZ01000085">
    <property type="protein sequence ID" value="KXI10839.1"/>
    <property type="molecule type" value="Genomic_DNA"/>
</dbReference>
<proteinExistence type="predicted"/>
<reference evidence="2 3" key="1">
    <citation type="submission" date="2016-02" db="EMBL/GenBank/DDBJ databases">
        <authorList>
            <person name="Wen L."/>
            <person name="He K."/>
            <person name="Yang H."/>
        </authorList>
    </citation>
    <scope>NUCLEOTIDE SEQUENCE [LARGE SCALE GENOMIC DNA]</scope>
    <source>
        <strain evidence="2 3">MJR8628A</strain>
    </source>
</reference>
<dbReference type="STRING" id="1261.HMPREF3195_01581"/>
<dbReference type="RefSeq" id="WP_061101981.1">
    <property type="nucleotide sequence ID" value="NZ_JADMXM010000004.1"/>
</dbReference>
<feature type="chain" id="PRO_5038485809" evidence="1">
    <location>
        <begin position="22"/>
        <end position="108"/>
    </location>
</feature>
<evidence type="ECO:0000256" key="1">
    <source>
        <dbReference type="SAM" id="SignalP"/>
    </source>
</evidence>
<feature type="signal peptide" evidence="1">
    <location>
        <begin position="1"/>
        <end position="21"/>
    </location>
</feature>
<dbReference type="AlphaFoldDB" id="A0A135YN53"/>
<keyword evidence="1" id="KW-0732">Signal</keyword>